<dbReference type="EMBL" id="JBHSQK010000012">
    <property type="protein sequence ID" value="MFC5948231.1"/>
    <property type="molecule type" value="Genomic_DNA"/>
</dbReference>
<protein>
    <submittedName>
        <fullName evidence="1">Hydantoin racemase</fullName>
    </submittedName>
</protein>
<sequence length="209" mass="21371">MRIHAVTPIHVGEAELARRQARYDALAPRGVRVELHDIGPEAPRALETEADVRASEKLVGAALAAAPPGVDATLPDCVLDPAVPAPGAARPGPAPLGLLLLGVGAAVLAGARVAAVARNEAIARELEARIAAYGWSGAFLGVTVLDLAVEDIEDAARWGRAVRPALEQAGAAGADVVLNGCSAVDVEEVLDPALPRLLDPISTALRLLA</sequence>
<dbReference type="Proteomes" id="UP001596119">
    <property type="component" value="Unassembled WGS sequence"/>
</dbReference>
<gene>
    <name evidence="1" type="ORF">ACFQH9_08080</name>
</gene>
<keyword evidence="2" id="KW-1185">Reference proteome</keyword>
<comment type="caution">
    <text evidence="1">The sequence shown here is derived from an EMBL/GenBank/DDBJ whole genome shotgun (WGS) entry which is preliminary data.</text>
</comment>
<dbReference type="InterPro" id="IPR053714">
    <property type="entry name" value="Iso_Racemase_Enz_sf"/>
</dbReference>
<proteinExistence type="predicted"/>
<organism evidence="1 2">
    <name type="scientific">Pseudonocardia lutea</name>
    <dbReference type="NCBI Taxonomy" id="2172015"/>
    <lineage>
        <taxon>Bacteria</taxon>
        <taxon>Bacillati</taxon>
        <taxon>Actinomycetota</taxon>
        <taxon>Actinomycetes</taxon>
        <taxon>Pseudonocardiales</taxon>
        <taxon>Pseudonocardiaceae</taxon>
        <taxon>Pseudonocardia</taxon>
    </lineage>
</organism>
<name>A0ABW1I3J9_9PSEU</name>
<evidence type="ECO:0000313" key="1">
    <source>
        <dbReference type="EMBL" id="MFC5948231.1"/>
    </source>
</evidence>
<evidence type="ECO:0000313" key="2">
    <source>
        <dbReference type="Proteomes" id="UP001596119"/>
    </source>
</evidence>
<dbReference type="RefSeq" id="WP_379565285.1">
    <property type="nucleotide sequence ID" value="NZ_JBHSQK010000012.1"/>
</dbReference>
<accession>A0ABW1I3J9</accession>
<dbReference type="Gene3D" id="3.40.50.12500">
    <property type="match status" value="1"/>
</dbReference>
<reference evidence="2" key="1">
    <citation type="journal article" date="2019" name="Int. J. Syst. Evol. Microbiol.">
        <title>The Global Catalogue of Microorganisms (GCM) 10K type strain sequencing project: providing services to taxonomists for standard genome sequencing and annotation.</title>
        <authorList>
            <consortium name="The Broad Institute Genomics Platform"/>
            <consortium name="The Broad Institute Genome Sequencing Center for Infectious Disease"/>
            <person name="Wu L."/>
            <person name="Ma J."/>
        </authorList>
    </citation>
    <scope>NUCLEOTIDE SEQUENCE [LARGE SCALE GENOMIC DNA]</scope>
    <source>
        <strain evidence="2">CGMCC 4.7397</strain>
    </source>
</reference>